<comment type="caution">
    <text evidence="3">The sequence shown here is derived from an EMBL/GenBank/DDBJ whole genome shotgun (WGS) entry which is preliminary data.</text>
</comment>
<feature type="compositionally biased region" description="Gly residues" evidence="1">
    <location>
        <begin position="79"/>
        <end position="88"/>
    </location>
</feature>
<evidence type="ECO:0000313" key="4">
    <source>
        <dbReference type="Proteomes" id="UP000487268"/>
    </source>
</evidence>
<feature type="region of interest" description="Disordered" evidence="1">
    <location>
        <begin position="128"/>
        <end position="190"/>
    </location>
</feature>
<sequence>MRTRQRIAALALLPALLFGTSACFWDGGGKNAATGPGKGTDNAEQGRKFAKCMREHGVDMPDPDADGKVKMKAGDGHGVKGGQVPEGGIGKLEQAEKACRHLAPNGGKPPSKGDIAAMQKHAKCMREHGVNMPDPDSSGKVKVERKAGEGDGGPAVDPESAEFKSAEKACRQLEPKRPGGDEKGLNGSKE</sequence>
<proteinExistence type="predicted"/>
<accession>A0A7K0BTK4</accession>
<dbReference type="Proteomes" id="UP000487268">
    <property type="component" value="Unassembled WGS sequence"/>
</dbReference>
<dbReference type="PROSITE" id="PS51257">
    <property type="entry name" value="PROKAR_LIPOPROTEIN"/>
    <property type="match status" value="1"/>
</dbReference>
<feature type="compositionally biased region" description="Basic and acidic residues" evidence="1">
    <location>
        <begin position="56"/>
        <end position="78"/>
    </location>
</feature>
<gene>
    <name evidence="3" type="ORF">ACRB68_25350</name>
</gene>
<keyword evidence="4" id="KW-1185">Reference proteome</keyword>
<feature type="signal peptide" evidence="2">
    <location>
        <begin position="1"/>
        <end position="24"/>
    </location>
</feature>
<evidence type="ECO:0000313" key="3">
    <source>
        <dbReference type="EMBL" id="MQY04481.1"/>
    </source>
</evidence>
<keyword evidence="2" id="KW-0732">Signal</keyword>
<evidence type="ECO:0000256" key="1">
    <source>
        <dbReference type="SAM" id="MobiDB-lite"/>
    </source>
</evidence>
<protein>
    <recommendedName>
        <fullName evidence="5">Lipoprotein</fullName>
    </recommendedName>
</protein>
<dbReference type="RefSeq" id="WP_194293291.1">
    <property type="nucleotide sequence ID" value="NZ_WEGH01000002.1"/>
</dbReference>
<dbReference type="EMBL" id="WEGH01000002">
    <property type="protein sequence ID" value="MQY04481.1"/>
    <property type="molecule type" value="Genomic_DNA"/>
</dbReference>
<feature type="region of interest" description="Disordered" evidence="1">
    <location>
        <begin position="56"/>
        <end position="88"/>
    </location>
</feature>
<dbReference type="AlphaFoldDB" id="A0A7K0BTK4"/>
<reference evidence="3 4" key="1">
    <citation type="submission" date="2019-10" db="EMBL/GenBank/DDBJ databases">
        <title>Actinomadura rubteroloni sp. nov. and Actinomadura macrotermitis sp. nov., isolated from the gut of fungus growing-termite Macrotermes natalensis.</title>
        <authorList>
            <person name="Benndorf R."/>
            <person name="Martin K."/>
            <person name="Kuefner M."/>
            <person name="De Beer W."/>
            <person name="Kaster A.-K."/>
            <person name="Vollmers J."/>
            <person name="Poulsen M."/>
            <person name="Beemelmanns C."/>
        </authorList>
    </citation>
    <scope>NUCLEOTIDE SEQUENCE [LARGE SCALE GENOMIC DNA]</scope>
    <source>
        <strain evidence="3 4">RB68</strain>
    </source>
</reference>
<name>A0A7K0BTK4_9ACTN</name>
<organism evidence="3 4">
    <name type="scientific">Actinomadura macrotermitis</name>
    <dbReference type="NCBI Taxonomy" id="2585200"/>
    <lineage>
        <taxon>Bacteria</taxon>
        <taxon>Bacillati</taxon>
        <taxon>Actinomycetota</taxon>
        <taxon>Actinomycetes</taxon>
        <taxon>Streptosporangiales</taxon>
        <taxon>Thermomonosporaceae</taxon>
        <taxon>Actinomadura</taxon>
    </lineage>
</organism>
<evidence type="ECO:0008006" key="5">
    <source>
        <dbReference type="Google" id="ProtNLM"/>
    </source>
</evidence>
<feature type="chain" id="PRO_5039458444" description="Lipoprotein" evidence="2">
    <location>
        <begin position="25"/>
        <end position="190"/>
    </location>
</feature>
<feature type="compositionally biased region" description="Basic and acidic residues" evidence="1">
    <location>
        <begin position="137"/>
        <end position="149"/>
    </location>
</feature>
<feature type="compositionally biased region" description="Basic and acidic residues" evidence="1">
    <location>
        <begin position="161"/>
        <end position="190"/>
    </location>
</feature>
<evidence type="ECO:0000256" key="2">
    <source>
        <dbReference type="SAM" id="SignalP"/>
    </source>
</evidence>